<sequence length="62" mass="7050">MCTLSPGIVAQAQAPLCCRVTPARRHGWYVWFSFDSFSSFPSYHPFRALSSKPWLKVVITCN</sequence>
<organism evidence="1">
    <name type="scientific">Myoviridae sp. ct6eX13</name>
    <dbReference type="NCBI Taxonomy" id="2827660"/>
    <lineage>
        <taxon>Viruses</taxon>
        <taxon>Duplodnaviria</taxon>
        <taxon>Heunggongvirae</taxon>
        <taxon>Uroviricota</taxon>
        <taxon>Caudoviricetes</taxon>
    </lineage>
</organism>
<evidence type="ECO:0000313" key="1">
    <source>
        <dbReference type="EMBL" id="DAF58354.1"/>
    </source>
</evidence>
<name>A0A8S5T6F9_9CAUD</name>
<reference evidence="1" key="1">
    <citation type="journal article" date="2021" name="Proc. Natl. Acad. Sci. U.S.A.">
        <title>A Catalog of Tens of Thousands of Viruses from Human Metagenomes Reveals Hidden Associations with Chronic Diseases.</title>
        <authorList>
            <person name="Tisza M.J."/>
            <person name="Buck C.B."/>
        </authorList>
    </citation>
    <scope>NUCLEOTIDE SEQUENCE</scope>
    <source>
        <strain evidence="1">Ct6eX13</strain>
    </source>
</reference>
<dbReference type="EMBL" id="BK032750">
    <property type="protein sequence ID" value="DAF58354.1"/>
    <property type="molecule type" value="Genomic_DNA"/>
</dbReference>
<protein>
    <submittedName>
        <fullName evidence="1">Uncharacterized protein</fullName>
    </submittedName>
</protein>
<proteinExistence type="predicted"/>
<accession>A0A8S5T6F9</accession>